<dbReference type="EMBL" id="WBSM01000006">
    <property type="protein sequence ID" value="KAB8287860.1"/>
    <property type="molecule type" value="Genomic_DNA"/>
</dbReference>
<keyword evidence="2" id="KW-0812">Transmembrane</keyword>
<keyword evidence="2" id="KW-0472">Membrane</keyword>
<dbReference type="AlphaFoldDB" id="A0A6L4WZR2"/>
<dbReference type="Gene3D" id="3.10.310.50">
    <property type="match status" value="1"/>
</dbReference>
<feature type="compositionally biased region" description="Basic residues" evidence="1">
    <location>
        <begin position="297"/>
        <end position="309"/>
    </location>
</feature>
<comment type="caution">
    <text evidence="4">The sequence shown here is derived from an EMBL/GenBank/DDBJ whole genome shotgun (WGS) entry which is preliminary data.</text>
</comment>
<feature type="transmembrane region" description="Helical" evidence="2">
    <location>
        <begin position="221"/>
        <end position="245"/>
    </location>
</feature>
<sequence length="309" mass="33119">MPAVGPLANPAANVDDMTNRAIADGKTTYVVERYRHGVSPVFAVLALIVTMIMCIGFSPIALADDAAGSDPETTTTDTSGTTSTVTDDITDVSNLLGSDLTKVSDAIVTTKQETGVSVRLMYLPTFGSKNNPQQWASKVLEDIHPDPNTVMLAVASDDGNLVVAVSSNSDEWLKKQQTVDDLSKVATDPLLKDTPDWAGSATAMMDEIVKLKKTSTSSSSVMIGVIVFAVVLVVLIAVIVATVLIRRRIKRKVLRMAAERKRKPSPSATGDDARGAAGDDMAGDANDDERPLTRKEIRMRRKAGMWKNE</sequence>
<evidence type="ECO:0000256" key="1">
    <source>
        <dbReference type="SAM" id="MobiDB-lite"/>
    </source>
</evidence>
<dbReference type="Proteomes" id="UP000482084">
    <property type="component" value="Unassembled WGS sequence"/>
</dbReference>
<keyword evidence="2" id="KW-1133">Transmembrane helix</keyword>
<dbReference type="Pfam" id="PF04536">
    <property type="entry name" value="TPM_phosphatase"/>
    <property type="match status" value="1"/>
</dbReference>
<evidence type="ECO:0000259" key="3">
    <source>
        <dbReference type="Pfam" id="PF04536"/>
    </source>
</evidence>
<evidence type="ECO:0000256" key="2">
    <source>
        <dbReference type="SAM" id="Phobius"/>
    </source>
</evidence>
<proteinExistence type="predicted"/>
<evidence type="ECO:0000313" key="5">
    <source>
        <dbReference type="Proteomes" id="UP000482084"/>
    </source>
</evidence>
<keyword evidence="5" id="KW-1185">Reference proteome</keyword>
<gene>
    <name evidence="4" type="ORF">DSM100688_1327</name>
</gene>
<name>A0A6L4WZR2_9BIFI</name>
<feature type="transmembrane region" description="Helical" evidence="2">
    <location>
        <begin position="41"/>
        <end position="62"/>
    </location>
</feature>
<evidence type="ECO:0000313" key="4">
    <source>
        <dbReference type="EMBL" id="KAB8287860.1"/>
    </source>
</evidence>
<feature type="domain" description="TPM" evidence="3">
    <location>
        <begin position="90"/>
        <end position="210"/>
    </location>
</feature>
<organism evidence="4 5">
    <name type="scientific">Bifidobacterium ramosum</name>
    <dbReference type="NCBI Taxonomy" id="1798158"/>
    <lineage>
        <taxon>Bacteria</taxon>
        <taxon>Bacillati</taxon>
        <taxon>Actinomycetota</taxon>
        <taxon>Actinomycetes</taxon>
        <taxon>Bifidobacteriales</taxon>
        <taxon>Bifidobacteriaceae</taxon>
        <taxon>Bifidobacterium</taxon>
    </lineage>
</organism>
<accession>A0A6L4WZR2</accession>
<reference evidence="4 5" key="1">
    <citation type="submission" date="2019-10" db="EMBL/GenBank/DDBJ databases">
        <title>Characterization of the phylogenetic diversity of two novel species belonging to the genus Bifidobacterium: Bifidobacterium cebidarum sp. nov. and Bifidobacterium leontopitheci sp. nov.</title>
        <authorList>
            <person name="Lugli G.A."/>
            <person name="Duranti S."/>
            <person name="Milani C."/>
            <person name="Turroni F."/>
            <person name="Ventura M."/>
        </authorList>
    </citation>
    <scope>NUCLEOTIDE SEQUENCE [LARGE SCALE GENOMIC DNA]</scope>
    <source>
        <strain evidence="4 5">DSM 100688</strain>
    </source>
</reference>
<protein>
    <recommendedName>
        <fullName evidence="3">TPM domain-containing protein</fullName>
    </recommendedName>
</protein>
<feature type="region of interest" description="Disordered" evidence="1">
    <location>
        <begin position="256"/>
        <end position="309"/>
    </location>
</feature>
<dbReference type="InterPro" id="IPR007621">
    <property type="entry name" value="TPM_dom"/>
</dbReference>